<feature type="compositionally biased region" description="Low complexity" evidence="1">
    <location>
        <begin position="1"/>
        <end position="25"/>
    </location>
</feature>
<evidence type="ECO:0000256" key="1">
    <source>
        <dbReference type="SAM" id="MobiDB-lite"/>
    </source>
</evidence>
<dbReference type="AlphaFoldDB" id="A0AAV0LTW1"/>
<name>A0AAV0LTW1_9ROSI</name>
<evidence type="ECO:0000313" key="3">
    <source>
        <dbReference type="Proteomes" id="UP001154282"/>
    </source>
</evidence>
<feature type="region of interest" description="Disordered" evidence="1">
    <location>
        <begin position="1"/>
        <end position="36"/>
    </location>
</feature>
<sequence length="36" mass="3803">MQPHRSALLSSSENPPPSANSRPSAVHLLTECTTVS</sequence>
<reference evidence="2" key="1">
    <citation type="submission" date="2022-08" db="EMBL/GenBank/DDBJ databases">
        <authorList>
            <person name="Gutierrez-Valencia J."/>
        </authorList>
    </citation>
    <scope>NUCLEOTIDE SEQUENCE</scope>
</reference>
<accession>A0AAV0LTW1</accession>
<gene>
    <name evidence="2" type="ORF">LITE_LOCUS25658</name>
</gene>
<organism evidence="2 3">
    <name type="scientific">Linum tenue</name>
    <dbReference type="NCBI Taxonomy" id="586396"/>
    <lineage>
        <taxon>Eukaryota</taxon>
        <taxon>Viridiplantae</taxon>
        <taxon>Streptophyta</taxon>
        <taxon>Embryophyta</taxon>
        <taxon>Tracheophyta</taxon>
        <taxon>Spermatophyta</taxon>
        <taxon>Magnoliopsida</taxon>
        <taxon>eudicotyledons</taxon>
        <taxon>Gunneridae</taxon>
        <taxon>Pentapetalae</taxon>
        <taxon>rosids</taxon>
        <taxon>fabids</taxon>
        <taxon>Malpighiales</taxon>
        <taxon>Linaceae</taxon>
        <taxon>Linum</taxon>
    </lineage>
</organism>
<dbReference type="Proteomes" id="UP001154282">
    <property type="component" value="Unassembled WGS sequence"/>
</dbReference>
<protein>
    <submittedName>
        <fullName evidence="2">Uncharacterized protein</fullName>
    </submittedName>
</protein>
<proteinExistence type="predicted"/>
<dbReference type="EMBL" id="CAMGYJ010000006">
    <property type="protein sequence ID" value="CAI0438009.1"/>
    <property type="molecule type" value="Genomic_DNA"/>
</dbReference>
<evidence type="ECO:0000313" key="2">
    <source>
        <dbReference type="EMBL" id="CAI0438009.1"/>
    </source>
</evidence>
<keyword evidence="3" id="KW-1185">Reference proteome</keyword>
<comment type="caution">
    <text evidence="2">The sequence shown here is derived from an EMBL/GenBank/DDBJ whole genome shotgun (WGS) entry which is preliminary data.</text>
</comment>